<reference evidence="1" key="1">
    <citation type="submission" date="2022-12" db="EMBL/GenBank/DDBJ databases">
        <authorList>
            <person name="Webb A."/>
        </authorList>
    </citation>
    <scope>NUCLEOTIDE SEQUENCE</scope>
    <source>
        <strain evidence="1">Hp1</strain>
    </source>
</reference>
<dbReference type="Proteomes" id="UP001162031">
    <property type="component" value="Unassembled WGS sequence"/>
</dbReference>
<gene>
    <name evidence="1" type="ORF">HBR001_LOCUS2282</name>
</gene>
<dbReference type="AlphaFoldDB" id="A0AAV0THT0"/>
<protein>
    <recommendedName>
        <fullName evidence="3">BZIP domain-containing protein</fullName>
    </recommendedName>
</protein>
<keyword evidence="2" id="KW-1185">Reference proteome</keyword>
<accession>A0AAV0THT0</accession>
<comment type="caution">
    <text evidence="1">The sequence shown here is derived from an EMBL/GenBank/DDBJ whole genome shotgun (WGS) entry which is preliminary data.</text>
</comment>
<evidence type="ECO:0008006" key="3">
    <source>
        <dbReference type="Google" id="ProtNLM"/>
    </source>
</evidence>
<organism evidence="1 2">
    <name type="scientific">Hyaloperonospora brassicae</name>
    <name type="common">Brassica downy mildew</name>
    <name type="synonym">Peronospora brassicae</name>
    <dbReference type="NCBI Taxonomy" id="162125"/>
    <lineage>
        <taxon>Eukaryota</taxon>
        <taxon>Sar</taxon>
        <taxon>Stramenopiles</taxon>
        <taxon>Oomycota</taxon>
        <taxon>Peronosporomycetes</taxon>
        <taxon>Peronosporales</taxon>
        <taxon>Peronosporaceae</taxon>
        <taxon>Hyaloperonospora</taxon>
    </lineage>
</organism>
<sequence length="447" mass="51631">MAHEHAPLSPAVLPRSTPYERDMEHLWPVVIDVDTAQPTWHKGNKRGDGDALQWTYSPLRGRRDDWTCCTSTTTTCTIDYTGRVPPVESAEAKRARRSAIEKMSRRKRQEALTGMRQEVRFLEKRVAELTVRSAGTQREGRWESDERPLAVVPMYKLQQKYIQLVQVRLELERDRRELGKSLLQQRKGRRQEHTASASTAYCEGTGRRLWESGRPLCPPSLAVRVRELALDECFRVVCCASRDIETFCAANSLKSTGATFMGWTDKRKVDRESQTMQYCFTKRFPLETPERLLAGGWQVFSNGDKMRAMAFDSSVHTRFEVLQVLNDKLIVIRRDHKFPTMALTFTSVLLVAWWETATGYTLCSRTIPTPEIEKALGPDENYYDAFHWVRFDRLFDELDKPAGCDVMFGGSVRDPNQLYSRHWLFELVCCVLRWEHACVAPLLLKRI</sequence>
<dbReference type="EMBL" id="CANTFL010000254">
    <property type="protein sequence ID" value="CAI5719907.1"/>
    <property type="molecule type" value="Genomic_DNA"/>
</dbReference>
<evidence type="ECO:0000313" key="1">
    <source>
        <dbReference type="EMBL" id="CAI5719907.1"/>
    </source>
</evidence>
<proteinExistence type="predicted"/>
<name>A0AAV0THT0_HYABA</name>
<evidence type="ECO:0000313" key="2">
    <source>
        <dbReference type="Proteomes" id="UP001162031"/>
    </source>
</evidence>